<sequence length="135" mass="15050">MTLFPEGWEWLKEDSVISSLVDWYRAQQLEIDYEEDIILLIAAVALSGCATTSGYEKKLALFYGLSEIDLIMLLGTPQQVYEAGDKKFLTYSFSKSVMVPAGEESVENTKSCQTTFEVEKGIVVGSIWKGNDCKA</sequence>
<protein>
    <submittedName>
        <fullName evidence="1">Uncharacterized protein</fullName>
    </submittedName>
</protein>
<dbReference type="RefSeq" id="WP_074746265.1">
    <property type="nucleotide sequence ID" value="NZ_FOCT01000006.1"/>
</dbReference>
<accession>A0A1H8INW0</accession>
<dbReference type="EMBL" id="FOCT01000006">
    <property type="protein sequence ID" value="SEN70082.1"/>
    <property type="molecule type" value="Genomic_DNA"/>
</dbReference>
<proteinExistence type="predicted"/>
<organism evidence="1 2">
    <name type="scientific">Nitrosospira multiformis</name>
    <dbReference type="NCBI Taxonomy" id="1231"/>
    <lineage>
        <taxon>Bacteria</taxon>
        <taxon>Pseudomonadati</taxon>
        <taxon>Pseudomonadota</taxon>
        <taxon>Betaproteobacteria</taxon>
        <taxon>Nitrosomonadales</taxon>
        <taxon>Nitrosomonadaceae</taxon>
        <taxon>Nitrosospira</taxon>
    </lineage>
</organism>
<name>A0A1H8INW0_9PROT</name>
<dbReference type="Proteomes" id="UP000183898">
    <property type="component" value="Unassembled WGS sequence"/>
</dbReference>
<reference evidence="1 2" key="1">
    <citation type="submission" date="2016-10" db="EMBL/GenBank/DDBJ databases">
        <authorList>
            <person name="de Groot N.N."/>
        </authorList>
    </citation>
    <scope>NUCLEOTIDE SEQUENCE [LARGE SCALE GENOMIC DNA]</scope>
    <source>
        <strain evidence="1 2">Nl18</strain>
    </source>
</reference>
<evidence type="ECO:0000313" key="2">
    <source>
        <dbReference type="Proteomes" id="UP000183898"/>
    </source>
</evidence>
<gene>
    <name evidence="1" type="ORF">SAMN05216404_106128</name>
</gene>
<dbReference type="AlphaFoldDB" id="A0A1H8INW0"/>
<evidence type="ECO:0000313" key="1">
    <source>
        <dbReference type="EMBL" id="SEN70082.1"/>
    </source>
</evidence>